<feature type="compositionally biased region" description="Basic and acidic residues" evidence="1">
    <location>
        <begin position="544"/>
        <end position="565"/>
    </location>
</feature>
<feature type="domain" description="Chitin-binding type-2" evidence="3">
    <location>
        <begin position="369"/>
        <end position="432"/>
    </location>
</feature>
<dbReference type="InterPro" id="IPR002557">
    <property type="entry name" value="Chitin-bd_dom"/>
</dbReference>
<dbReference type="Gene3D" id="2.170.140.10">
    <property type="entry name" value="Chitin binding domain"/>
    <property type="match status" value="1"/>
</dbReference>
<gene>
    <name evidence="4" type="ORF">Hamer_G010452</name>
</gene>
<dbReference type="InterPro" id="IPR036508">
    <property type="entry name" value="Chitin-bd_dom_sf"/>
</dbReference>
<evidence type="ECO:0000256" key="1">
    <source>
        <dbReference type="SAM" id="MobiDB-lite"/>
    </source>
</evidence>
<feature type="compositionally biased region" description="Acidic residues" evidence="1">
    <location>
        <begin position="521"/>
        <end position="534"/>
    </location>
</feature>
<evidence type="ECO:0000256" key="2">
    <source>
        <dbReference type="SAM" id="Phobius"/>
    </source>
</evidence>
<keyword evidence="2" id="KW-0472">Membrane</keyword>
<dbReference type="PANTHER" id="PTHR22933">
    <property type="entry name" value="FI18007P1-RELATED"/>
    <property type="match status" value="1"/>
</dbReference>
<name>A0A8J5K3D4_HOMAM</name>
<dbReference type="Pfam" id="PF01607">
    <property type="entry name" value="CBM_14"/>
    <property type="match status" value="1"/>
</dbReference>
<accession>A0A8J5K3D4</accession>
<dbReference type="InterPro" id="IPR052976">
    <property type="entry name" value="Scoloptoxin-like"/>
</dbReference>
<proteinExistence type="predicted"/>
<evidence type="ECO:0000259" key="3">
    <source>
        <dbReference type="PROSITE" id="PS50940"/>
    </source>
</evidence>
<comment type="caution">
    <text evidence="4">The sequence shown here is derived from an EMBL/GenBank/DDBJ whole genome shotgun (WGS) entry which is preliminary data.</text>
</comment>
<feature type="transmembrane region" description="Helical" evidence="2">
    <location>
        <begin position="48"/>
        <end position="69"/>
    </location>
</feature>
<dbReference type="AlphaFoldDB" id="A0A8J5K3D4"/>
<dbReference type="EMBL" id="JAHLQT010022185">
    <property type="protein sequence ID" value="KAG7166788.1"/>
    <property type="molecule type" value="Genomic_DNA"/>
</dbReference>
<dbReference type="GO" id="GO:0008061">
    <property type="term" value="F:chitin binding"/>
    <property type="evidence" value="ECO:0007669"/>
    <property type="project" value="InterPro"/>
</dbReference>
<keyword evidence="5" id="KW-1185">Reference proteome</keyword>
<dbReference type="GO" id="GO:0005576">
    <property type="term" value="C:extracellular region"/>
    <property type="evidence" value="ECO:0007669"/>
    <property type="project" value="InterPro"/>
</dbReference>
<protein>
    <submittedName>
        <fullName evidence="4">Putative Chitin binding Peritrophin-A domain-containing protein 36</fullName>
    </submittedName>
</protein>
<dbReference type="PROSITE" id="PS50940">
    <property type="entry name" value="CHIT_BIND_II"/>
    <property type="match status" value="1"/>
</dbReference>
<dbReference type="Proteomes" id="UP000747542">
    <property type="component" value="Unassembled WGS sequence"/>
</dbReference>
<feature type="compositionally biased region" description="Basic and acidic residues" evidence="1">
    <location>
        <begin position="142"/>
        <end position="158"/>
    </location>
</feature>
<evidence type="ECO:0000313" key="4">
    <source>
        <dbReference type="EMBL" id="KAG7166788.1"/>
    </source>
</evidence>
<keyword evidence="2" id="KW-1133">Transmembrane helix</keyword>
<dbReference type="SUPFAM" id="SSF57625">
    <property type="entry name" value="Invertebrate chitin-binding proteins"/>
    <property type="match status" value="1"/>
</dbReference>
<feature type="compositionally biased region" description="Basic and acidic residues" evidence="1">
    <location>
        <begin position="613"/>
        <end position="651"/>
    </location>
</feature>
<reference evidence="4" key="1">
    <citation type="journal article" date="2021" name="Sci. Adv.">
        <title>The American lobster genome reveals insights on longevity, neural, and immune adaptations.</title>
        <authorList>
            <person name="Polinski J.M."/>
            <person name="Zimin A.V."/>
            <person name="Clark K.F."/>
            <person name="Kohn A.B."/>
            <person name="Sadowski N."/>
            <person name="Timp W."/>
            <person name="Ptitsyn A."/>
            <person name="Khanna P."/>
            <person name="Romanova D.Y."/>
            <person name="Williams P."/>
            <person name="Greenwood S.J."/>
            <person name="Moroz L.L."/>
            <person name="Walt D.R."/>
            <person name="Bodnar A.G."/>
        </authorList>
    </citation>
    <scope>NUCLEOTIDE SEQUENCE</scope>
    <source>
        <strain evidence="4">GMGI-L3</strain>
    </source>
</reference>
<feature type="compositionally biased region" description="Polar residues" evidence="1">
    <location>
        <begin position="129"/>
        <end position="141"/>
    </location>
</feature>
<feature type="region of interest" description="Disordered" evidence="1">
    <location>
        <begin position="501"/>
        <end position="651"/>
    </location>
</feature>
<sequence>MRLYVPSSRKPGLFPRAGVGKKPVASHYLILIPHRFCKDFKTHYEMKTVLGVLVVLAACIGCCGAICVVDNKYGWSIDCGIRDSYLFRIKDYGGIKANFDFGIGFGDEDGFPQSIRNTAGGHYRKNDNTARSSSQNGTSAIRSDDHQTPGAAAERRQDSNASRPPPRRWARPGPAFRLLPPPPPGNRRQGNARPYRRQWSQNSLRRQNRPGGFRQSQRRPPPRAPLRVPVQGLHRAPPPGAKLFAVSVPFRNSGQSPVFLQPGQGHEQNKPKQFFVGHNQQAPQFLSQDPPPFRPPPPFTSSHAGTVGPILGEVLKINADTPADTDHVPSFAAKTFVVREAPAEFHPPGYSPTPSPPPASDHVEVPRTKFFCEEQKYLPGIYADAQLGCKVFHLCLPAAMGNTLTSFLCPNMTLFDQSILQCNWWYYVNCENSQHHYDANLPMALSYRKINAAQLPLSGVGNFGSVSLLSHNAGEFKNPQPAETEGNTNIAFNRIGKAVDTVEEVGQGDGIPREPRMMDGDGGDDGSDNEEGVDNSESGVDADNGEKDKIIKKTKEGENESDKVIKHTNTPKVKGEENIDHQVNKTITNVKEENIDQPEETHIINDNDETEPKEDKHTKKITDQDDKGDRERESNKENTEKTRRRRTIDLGKRLGIPPLISRLYNQEINVA</sequence>
<feature type="compositionally biased region" description="Basic and acidic residues" evidence="1">
    <location>
        <begin position="573"/>
        <end position="583"/>
    </location>
</feature>
<dbReference type="PANTHER" id="PTHR22933:SF32">
    <property type="entry name" value="MIND THE GAP, ISOFORM E"/>
    <property type="match status" value="1"/>
</dbReference>
<organism evidence="4 5">
    <name type="scientific">Homarus americanus</name>
    <name type="common">American lobster</name>
    <dbReference type="NCBI Taxonomy" id="6706"/>
    <lineage>
        <taxon>Eukaryota</taxon>
        <taxon>Metazoa</taxon>
        <taxon>Ecdysozoa</taxon>
        <taxon>Arthropoda</taxon>
        <taxon>Crustacea</taxon>
        <taxon>Multicrustacea</taxon>
        <taxon>Malacostraca</taxon>
        <taxon>Eumalacostraca</taxon>
        <taxon>Eucarida</taxon>
        <taxon>Decapoda</taxon>
        <taxon>Pleocyemata</taxon>
        <taxon>Astacidea</taxon>
        <taxon>Nephropoidea</taxon>
        <taxon>Nephropidae</taxon>
        <taxon>Homarus</taxon>
    </lineage>
</organism>
<feature type="region of interest" description="Disordered" evidence="1">
    <location>
        <begin position="116"/>
        <end position="239"/>
    </location>
</feature>
<evidence type="ECO:0000313" key="5">
    <source>
        <dbReference type="Proteomes" id="UP000747542"/>
    </source>
</evidence>
<keyword evidence="2" id="KW-0812">Transmembrane</keyword>
<feature type="compositionally biased region" description="Basic and acidic residues" evidence="1">
    <location>
        <begin position="590"/>
        <end position="605"/>
    </location>
</feature>